<dbReference type="NCBIfam" id="NF045542">
    <property type="entry name" value="Clp_rel_HeadMat"/>
    <property type="match status" value="1"/>
</dbReference>
<comment type="caution">
    <text evidence="8">The sequence shown here is derived from an EMBL/GenBank/DDBJ whole genome shotgun (WGS) entry which is preliminary data.</text>
</comment>
<dbReference type="CDD" id="cd07016">
    <property type="entry name" value="S14_ClpP_1"/>
    <property type="match status" value="1"/>
</dbReference>
<dbReference type="GO" id="GO:0006508">
    <property type="term" value="P:proteolysis"/>
    <property type="evidence" value="ECO:0007669"/>
    <property type="project" value="UniProtKB-KW"/>
</dbReference>
<dbReference type="GO" id="GO:0008233">
    <property type="term" value="F:peptidase activity"/>
    <property type="evidence" value="ECO:0007669"/>
    <property type="project" value="UniProtKB-KW"/>
</dbReference>
<evidence type="ECO:0000256" key="6">
    <source>
        <dbReference type="RuleBase" id="RU003567"/>
    </source>
</evidence>
<dbReference type="EMBL" id="JBHUMX010000019">
    <property type="protein sequence ID" value="MFD2628791.1"/>
    <property type="molecule type" value="Genomic_DNA"/>
</dbReference>
<evidence type="ECO:0000256" key="7">
    <source>
        <dbReference type="SAM" id="MobiDB-lite"/>
    </source>
</evidence>
<keyword evidence="2" id="KW-0963">Cytoplasm</keyword>
<sequence>MKHKITGDIVRWNSSIYEFNHKMRSLKKDEEVELSINSYGGDVFLGIDICNTLRSHEGKVTVIITGIAASAASIMCMGADTVKAYNNSQMMIHNAWTIAIGNAKKLRKSADDLDSIGESVVASYTHRIDEATVKDLLENETYLSASKAKDHGLIDEIINGKPEEVESEVFKEEAEEFNNRLNPIASASENKIPAEYEQMFAAFKDLLKNESQLNQEPPNQEPTPAEPKQNMSKLFLNLK</sequence>
<feature type="compositionally biased region" description="Polar residues" evidence="7">
    <location>
        <begin position="209"/>
        <end position="218"/>
    </location>
</feature>
<dbReference type="Gene3D" id="3.90.226.10">
    <property type="entry name" value="2-enoyl-CoA Hydratase, Chain A, domain 1"/>
    <property type="match status" value="1"/>
</dbReference>
<evidence type="ECO:0000313" key="9">
    <source>
        <dbReference type="Proteomes" id="UP001597451"/>
    </source>
</evidence>
<dbReference type="InterPro" id="IPR029045">
    <property type="entry name" value="ClpP/crotonase-like_dom_sf"/>
</dbReference>
<dbReference type="Proteomes" id="UP001597451">
    <property type="component" value="Unassembled WGS sequence"/>
</dbReference>
<proteinExistence type="inferred from homology"/>
<evidence type="ECO:0000256" key="3">
    <source>
        <dbReference type="ARBA" id="ARBA00022670"/>
    </source>
</evidence>
<keyword evidence="5" id="KW-0720">Serine protease</keyword>
<organism evidence="8 9">
    <name type="scientific">Oceanobacillus kapialis</name>
    <dbReference type="NCBI Taxonomy" id="481353"/>
    <lineage>
        <taxon>Bacteria</taxon>
        <taxon>Bacillati</taxon>
        <taxon>Bacillota</taxon>
        <taxon>Bacilli</taxon>
        <taxon>Bacillales</taxon>
        <taxon>Bacillaceae</taxon>
        <taxon>Oceanobacillus</taxon>
    </lineage>
</organism>
<evidence type="ECO:0000256" key="1">
    <source>
        <dbReference type="ARBA" id="ARBA00007039"/>
    </source>
</evidence>
<dbReference type="RefSeq" id="WP_379561538.1">
    <property type="nucleotide sequence ID" value="NZ_JBHUMX010000019.1"/>
</dbReference>
<feature type="region of interest" description="Disordered" evidence="7">
    <location>
        <begin position="207"/>
        <end position="239"/>
    </location>
</feature>
<name>A0ABW5PZK8_9BACI</name>
<evidence type="ECO:0000313" key="8">
    <source>
        <dbReference type="EMBL" id="MFD2628791.1"/>
    </source>
</evidence>
<dbReference type="InterPro" id="IPR023562">
    <property type="entry name" value="ClpP/TepA"/>
</dbReference>
<protein>
    <recommendedName>
        <fullName evidence="6">ATP-dependent Clp protease proteolytic subunit</fullName>
    </recommendedName>
</protein>
<accession>A0ABW5PZK8</accession>
<evidence type="ECO:0000256" key="5">
    <source>
        <dbReference type="ARBA" id="ARBA00022825"/>
    </source>
</evidence>
<dbReference type="PRINTS" id="PR00127">
    <property type="entry name" value="CLPPROTEASEP"/>
</dbReference>
<gene>
    <name evidence="8" type="ORF">ACFSUN_08320</name>
</gene>
<evidence type="ECO:0000256" key="4">
    <source>
        <dbReference type="ARBA" id="ARBA00022801"/>
    </source>
</evidence>
<dbReference type="InterPro" id="IPR001907">
    <property type="entry name" value="ClpP"/>
</dbReference>
<dbReference type="SUPFAM" id="SSF52096">
    <property type="entry name" value="ClpP/crotonase"/>
    <property type="match status" value="1"/>
</dbReference>
<comment type="similarity">
    <text evidence="1 6">Belongs to the peptidase S14 family.</text>
</comment>
<dbReference type="Pfam" id="PF00574">
    <property type="entry name" value="CLP_protease"/>
    <property type="match status" value="1"/>
</dbReference>
<evidence type="ECO:0000256" key="2">
    <source>
        <dbReference type="ARBA" id="ARBA00022490"/>
    </source>
</evidence>
<reference evidence="9" key="1">
    <citation type="journal article" date="2019" name="Int. J. Syst. Evol. Microbiol.">
        <title>The Global Catalogue of Microorganisms (GCM) 10K type strain sequencing project: providing services to taxonomists for standard genome sequencing and annotation.</title>
        <authorList>
            <consortium name="The Broad Institute Genomics Platform"/>
            <consortium name="The Broad Institute Genome Sequencing Center for Infectious Disease"/>
            <person name="Wu L."/>
            <person name="Ma J."/>
        </authorList>
    </citation>
    <scope>NUCLEOTIDE SEQUENCE [LARGE SCALE GENOMIC DNA]</scope>
    <source>
        <strain evidence="9">TISTR 1858</strain>
    </source>
</reference>
<dbReference type="PANTHER" id="PTHR10381">
    <property type="entry name" value="ATP-DEPENDENT CLP PROTEASE PROTEOLYTIC SUBUNIT"/>
    <property type="match status" value="1"/>
</dbReference>
<keyword evidence="4 8" id="KW-0378">Hydrolase</keyword>
<keyword evidence="3 8" id="KW-0645">Protease</keyword>
<dbReference type="PANTHER" id="PTHR10381:SF70">
    <property type="entry name" value="ATP-DEPENDENT CLP PROTEASE PROTEOLYTIC SUBUNIT"/>
    <property type="match status" value="1"/>
</dbReference>
<keyword evidence="9" id="KW-1185">Reference proteome</keyword>